<name>A0ABN9MT08_9NEOB</name>
<feature type="non-terminal residue" evidence="2">
    <location>
        <position position="148"/>
    </location>
</feature>
<sequence>MQHPITPTSTLADVNLSFQLSIPPWTGNSVDLQCGNNCIACLMRQNLRISFLTGSYRNWASATVLHFGRKGGSAWRTPQYPAQMKRHRKTTPSSRTGLVAGVHQGPPNFGSIEPVAEAIISSRAVRDLRVNPVEKGRDTYTSVSPPTA</sequence>
<accession>A0ABN9MT08</accession>
<reference evidence="2" key="1">
    <citation type="submission" date="2023-07" db="EMBL/GenBank/DDBJ databases">
        <authorList>
            <person name="Stuckert A."/>
        </authorList>
    </citation>
    <scope>NUCLEOTIDE SEQUENCE</scope>
</reference>
<proteinExistence type="predicted"/>
<protein>
    <submittedName>
        <fullName evidence="2">Uncharacterized protein</fullName>
    </submittedName>
</protein>
<comment type="caution">
    <text evidence="2">The sequence shown here is derived from an EMBL/GenBank/DDBJ whole genome shotgun (WGS) entry which is preliminary data.</text>
</comment>
<dbReference type="EMBL" id="CAUEEQ010079513">
    <property type="protein sequence ID" value="CAJ0968664.1"/>
    <property type="molecule type" value="Genomic_DNA"/>
</dbReference>
<evidence type="ECO:0000256" key="1">
    <source>
        <dbReference type="SAM" id="MobiDB-lite"/>
    </source>
</evidence>
<evidence type="ECO:0000313" key="3">
    <source>
        <dbReference type="Proteomes" id="UP001176940"/>
    </source>
</evidence>
<organism evidence="2 3">
    <name type="scientific">Ranitomeya imitator</name>
    <name type="common">mimic poison frog</name>
    <dbReference type="NCBI Taxonomy" id="111125"/>
    <lineage>
        <taxon>Eukaryota</taxon>
        <taxon>Metazoa</taxon>
        <taxon>Chordata</taxon>
        <taxon>Craniata</taxon>
        <taxon>Vertebrata</taxon>
        <taxon>Euteleostomi</taxon>
        <taxon>Amphibia</taxon>
        <taxon>Batrachia</taxon>
        <taxon>Anura</taxon>
        <taxon>Neobatrachia</taxon>
        <taxon>Hyloidea</taxon>
        <taxon>Dendrobatidae</taxon>
        <taxon>Dendrobatinae</taxon>
        <taxon>Ranitomeya</taxon>
    </lineage>
</organism>
<keyword evidence="3" id="KW-1185">Reference proteome</keyword>
<dbReference type="Proteomes" id="UP001176940">
    <property type="component" value="Unassembled WGS sequence"/>
</dbReference>
<feature type="region of interest" description="Disordered" evidence="1">
    <location>
        <begin position="76"/>
        <end position="104"/>
    </location>
</feature>
<evidence type="ECO:0000313" key="2">
    <source>
        <dbReference type="EMBL" id="CAJ0968664.1"/>
    </source>
</evidence>
<gene>
    <name evidence="2" type="ORF">RIMI_LOCUS23297446</name>
</gene>